<comment type="similarity">
    <text evidence="3">Belongs to the EMC2 family.</text>
</comment>
<keyword evidence="3" id="KW-0256">Endoplasmic reticulum</keyword>
<comment type="subunit">
    <text evidence="3">Component of the ER membrane protein complex (EMC).</text>
</comment>
<dbReference type="Gene3D" id="1.25.40.10">
    <property type="entry name" value="Tetratricopeptide repeat domain"/>
    <property type="match status" value="1"/>
</dbReference>
<dbReference type="OMA" id="MSDQEGW"/>
<dbReference type="PANTHER" id="PTHR12760">
    <property type="entry name" value="TETRATRICOPEPTIDE REPEAT PROTEIN"/>
    <property type="match status" value="1"/>
</dbReference>
<comment type="caution">
    <text evidence="5">The sequence shown here is derived from an EMBL/GenBank/DDBJ whole genome shotgun (WGS) entry which is preliminary data.</text>
</comment>
<evidence type="ECO:0000256" key="2">
    <source>
        <dbReference type="ARBA" id="ARBA00022803"/>
    </source>
</evidence>
<comment type="function">
    <text evidence="3">Part of the endoplasmic reticulum membrane protein complex (EMC) that enables the energy-independent insertion into endoplasmic reticulum membranes of newly synthesized membrane proteins.</text>
</comment>
<dbReference type="GO" id="GO:0072546">
    <property type="term" value="C:EMC complex"/>
    <property type="evidence" value="ECO:0007669"/>
    <property type="project" value="UniProtKB-UniRule"/>
</dbReference>
<dbReference type="Pfam" id="PF22890">
    <property type="entry name" value="TPR_EMC2"/>
    <property type="match status" value="1"/>
</dbReference>
<comment type="subcellular location">
    <subcellularLocation>
        <location evidence="3">Endoplasmic reticulum membrane</location>
        <topology evidence="3">Peripheral membrane protein</topology>
        <orientation evidence="3">Cytoplasmic side</orientation>
    </subcellularLocation>
</comment>
<dbReference type="Proteomes" id="UP000195521">
    <property type="component" value="Unassembled WGS sequence"/>
</dbReference>
<evidence type="ECO:0000256" key="1">
    <source>
        <dbReference type="ARBA" id="ARBA00022737"/>
    </source>
</evidence>
<name>A0A1Y1JKR7_PLAGO</name>
<dbReference type="InterPro" id="IPR055217">
    <property type="entry name" value="TPR_EMC2"/>
</dbReference>
<feature type="domain" description="EMC2 TPR-like" evidence="4">
    <location>
        <begin position="94"/>
        <end position="201"/>
    </location>
</feature>
<keyword evidence="1" id="KW-0677">Repeat</keyword>
<evidence type="ECO:0000259" key="4">
    <source>
        <dbReference type="Pfam" id="PF22890"/>
    </source>
</evidence>
<accession>A0A1Y1JKR7</accession>
<evidence type="ECO:0000313" key="5">
    <source>
        <dbReference type="EMBL" id="GAW83116.1"/>
    </source>
</evidence>
<proteinExistence type="inferred from homology"/>
<dbReference type="OrthoDB" id="124397at2759"/>
<keyword evidence="2" id="KW-0802">TPR repeat</keyword>
<sequence length="293" mass="35271">MNEGNILFYKENDITIIEKYYRSSFEKDIQELIIYYGMKLIKKNIRRNSFIKWSIYEHILRASIELNLNEYVDMCFNKLNEKFGKLDGKKLNILKGMVYESKNKNREALEIYKDYLEKDPCDILIRARIVNLKKILEKDINKVIQLLNDHLKEFPVDIEAWHELAEIYLTNCLYSYSIYCFEEILLQQPTNLYNILTCAELHYTLNQFEISSKYFCLAIKLQSYNLRGLWGIVVLNVTRYFYRKPKSLNDNVDIILTQHCIDRLYNLYNEMKVNVIFKNSILEYLNELRDIFK</sequence>
<evidence type="ECO:0000313" key="6">
    <source>
        <dbReference type="Proteomes" id="UP000195521"/>
    </source>
</evidence>
<gene>
    <name evidence="5" type="ORF">PGO_133880</name>
</gene>
<keyword evidence="3" id="KW-0472">Membrane</keyword>
<dbReference type="RefSeq" id="XP_028545705.1">
    <property type="nucleotide sequence ID" value="XM_028689904.1"/>
</dbReference>
<keyword evidence="6" id="KW-1185">Reference proteome</keyword>
<evidence type="ECO:0000256" key="3">
    <source>
        <dbReference type="RuleBase" id="RU367091"/>
    </source>
</evidence>
<dbReference type="GeneID" id="39749859"/>
<protein>
    <recommendedName>
        <fullName evidence="3">ER membrane protein complex subunit 2</fullName>
    </recommendedName>
</protein>
<dbReference type="InterPro" id="IPR011990">
    <property type="entry name" value="TPR-like_helical_dom_sf"/>
</dbReference>
<dbReference type="EMBL" id="BDQF01000014">
    <property type="protein sequence ID" value="GAW83116.1"/>
    <property type="molecule type" value="Genomic_DNA"/>
</dbReference>
<dbReference type="AlphaFoldDB" id="A0A1Y1JKR7"/>
<organism evidence="5 6">
    <name type="scientific">Plasmodium gonderi</name>
    <dbReference type="NCBI Taxonomy" id="77519"/>
    <lineage>
        <taxon>Eukaryota</taxon>
        <taxon>Sar</taxon>
        <taxon>Alveolata</taxon>
        <taxon>Apicomplexa</taxon>
        <taxon>Aconoidasida</taxon>
        <taxon>Haemosporida</taxon>
        <taxon>Plasmodiidae</taxon>
        <taxon>Plasmodium</taxon>
        <taxon>Plasmodium (Plasmodium)</taxon>
    </lineage>
</organism>
<dbReference type="InterPro" id="IPR039856">
    <property type="entry name" value="EMC2-like"/>
</dbReference>
<reference evidence="6" key="1">
    <citation type="submission" date="2017-04" db="EMBL/GenBank/DDBJ databases">
        <title>Plasmodium gonderi genome.</title>
        <authorList>
            <person name="Arisue N."/>
            <person name="Honma H."/>
            <person name="Kawai S."/>
            <person name="Tougan T."/>
            <person name="Tanabe K."/>
            <person name="Horii T."/>
        </authorList>
    </citation>
    <scope>NUCLEOTIDE SEQUENCE [LARGE SCALE GENOMIC DNA]</scope>
    <source>
        <strain evidence="6">ATCC 30045</strain>
    </source>
</reference>
<dbReference type="SUPFAM" id="SSF48452">
    <property type="entry name" value="TPR-like"/>
    <property type="match status" value="1"/>
</dbReference>